<evidence type="ECO:0000313" key="6">
    <source>
        <dbReference type="Proteomes" id="UP000760668"/>
    </source>
</evidence>
<dbReference type="InterPro" id="IPR036634">
    <property type="entry name" value="PRD_sf"/>
</dbReference>
<dbReference type="Gene3D" id="1.20.890.100">
    <property type="match status" value="1"/>
</dbReference>
<keyword evidence="1" id="KW-0677">Repeat</keyword>
<dbReference type="InterPro" id="IPR050661">
    <property type="entry name" value="BglG_antiterminators"/>
</dbReference>
<dbReference type="Proteomes" id="UP000760668">
    <property type="component" value="Unassembled WGS sequence"/>
</dbReference>
<gene>
    <name evidence="5" type="ORF">K8V01_10155</name>
</gene>
<reference evidence="5" key="1">
    <citation type="journal article" date="2021" name="PeerJ">
        <title>Extensive microbial diversity within the chicken gut microbiome revealed by metagenomics and culture.</title>
        <authorList>
            <person name="Gilroy R."/>
            <person name="Ravi A."/>
            <person name="Getino M."/>
            <person name="Pursley I."/>
            <person name="Horton D.L."/>
            <person name="Alikhan N.F."/>
            <person name="Baker D."/>
            <person name="Gharbi K."/>
            <person name="Hall N."/>
            <person name="Watson M."/>
            <person name="Adriaenssens E.M."/>
            <person name="Foster-Nyarko E."/>
            <person name="Jarju S."/>
            <person name="Secka A."/>
            <person name="Antonio M."/>
            <person name="Oren A."/>
            <person name="Chaudhuri R.R."/>
            <person name="La Ragione R."/>
            <person name="Hildebrand F."/>
            <person name="Pallen M.J."/>
        </authorList>
    </citation>
    <scope>NUCLEOTIDE SEQUENCE</scope>
    <source>
        <strain evidence="5">CHK179-5677</strain>
    </source>
</reference>
<evidence type="ECO:0000256" key="3">
    <source>
        <dbReference type="ARBA" id="ARBA00023163"/>
    </source>
</evidence>
<protein>
    <submittedName>
        <fullName evidence="5">PRD domain-containing protein</fullName>
    </submittedName>
</protein>
<dbReference type="InterPro" id="IPR036650">
    <property type="entry name" value="CAT_RNA-bd_dom_sf"/>
</dbReference>
<dbReference type="GO" id="GO:0003723">
    <property type="term" value="F:RNA binding"/>
    <property type="evidence" value="ECO:0007669"/>
    <property type="project" value="InterPro"/>
</dbReference>
<dbReference type="SMART" id="SM01061">
    <property type="entry name" value="CAT_RBD"/>
    <property type="match status" value="1"/>
</dbReference>
<name>A0A921STB6_9FIRM</name>
<dbReference type="PANTHER" id="PTHR30185">
    <property type="entry name" value="CRYPTIC BETA-GLUCOSIDE BGL OPERON ANTITERMINATOR"/>
    <property type="match status" value="1"/>
</dbReference>
<dbReference type="Gene3D" id="2.30.24.10">
    <property type="entry name" value="CAT RNA-binding domain"/>
    <property type="match status" value="1"/>
</dbReference>
<dbReference type="GO" id="GO:0006355">
    <property type="term" value="P:regulation of DNA-templated transcription"/>
    <property type="evidence" value="ECO:0007669"/>
    <property type="project" value="InterPro"/>
</dbReference>
<dbReference type="Gene3D" id="1.10.1790.10">
    <property type="entry name" value="PRD domain"/>
    <property type="match status" value="1"/>
</dbReference>
<feature type="domain" description="PRD" evidence="4">
    <location>
        <begin position="172"/>
        <end position="278"/>
    </location>
</feature>
<dbReference type="EMBL" id="DYUC01000102">
    <property type="protein sequence ID" value="HJG87368.1"/>
    <property type="molecule type" value="Genomic_DNA"/>
</dbReference>
<dbReference type="InterPro" id="IPR011608">
    <property type="entry name" value="PRD"/>
</dbReference>
<dbReference type="Pfam" id="PF03123">
    <property type="entry name" value="CAT_RBD"/>
    <property type="match status" value="1"/>
</dbReference>
<comment type="caution">
    <text evidence="5">The sequence shown here is derived from an EMBL/GenBank/DDBJ whole genome shotgun (WGS) entry which is preliminary data.</text>
</comment>
<sequence>MYRITKILNHNTVLALNQEDNLENLVMGKGVGFGRRPGERVEFPPDTTVYQLSQKCDRGNPRDLVKRIDPLYLNIADTIILDARNTFGQVDPSILIPLADHIDFAAQRIRKNAPIGNPLTPDIKALFPQEFQVARRGGDVIWERTGLRFSDDELGYIALHVHSSLESMQVSQAMRTAGIIRECVDLVQQATGVVMDVNSLSYNRLMSHIKYMAARLLKGERLSMDVNHIMQASCPRAFDISEEICRQLERTLGRQVDEAEIGYLAMHVQRVFDTEGQTCSAAPLQ</sequence>
<dbReference type="Pfam" id="PF00874">
    <property type="entry name" value="PRD"/>
    <property type="match status" value="2"/>
</dbReference>
<dbReference type="AlphaFoldDB" id="A0A921STB6"/>
<dbReference type="PANTHER" id="PTHR30185:SF18">
    <property type="entry name" value="TRANSCRIPTIONAL REGULATOR MTLR"/>
    <property type="match status" value="1"/>
</dbReference>
<keyword evidence="3" id="KW-0804">Transcription</keyword>
<evidence type="ECO:0000259" key="4">
    <source>
        <dbReference type="PROSITE" id="PS51372"/>
    </source>
</evidence>
<dbReference type="Gene3D" id="1.20.58.1950">
    <property type="match status" value="1"/>
</dbReference>
<organism evidence="5 6">
    <name type="scientific">Pseudoflavonifractor capillosus</name>
    <dbReference type="NCBI Taxonomy" id="106588"/>
    <lineage>
        <taxon>Bacteria</taxon>
        <taxon>Bacillati</taxon>
        <taxon>Bacillota</taxon>
        <taxon>Clostridia</taxon>
        <taxon>Eubacteriales</taxon>
        <taxon>Oscillospiraceae</taxon>
        <taxon>Pseudoflavonifractor</taxon>
    </lineage>
</organism>
<feature type="domain" description="PRD" evidence="4">
    <location>
        <begin position="67"/>
        <end position="171"/>
    </location>
</feature>
<evidence type="ECO:0000256" key="2">
    <source>
        <dbReference type="ARBA" id="ARBA00023015"/>
    </source>
</evidence>
<dbReference type="InterPro" id="IPR004341">
    <property type="entry name" value="CAT_RNA-bd_dom"/>
</dbReference>
<accession>A0A921STB6</accession>
<evidence type="ECO:0000313" key="5">
    <source>
        <dbReference type="EMBL" id="HJG87368.1"/>
    </source>
</evidence>
<evidence type="ECO:0000256" key="1">
    <source>
        <dbReference type="ARBA" id="ARBA00022737"/>
    </source>
</evidence>
<dbReference type="SUPFAM" id="SSF50151">
    <property type="entry name" value="SacY-like RNA-binding domain"/>
    <property type="match status" value="1"/>
</dbReference>
<dbReference type="PROSITE" id="PS51372">
    <property type="entry name" value="PRD_2"/>
    <property type="match status" value="2"/>
</dbReference>
<keyword evidence="2" id="KW-0805">Transcription regulation</keyword>
<dbReference type="RefSeq" id="WP_294534227.1">
    <property type="nucleotide sequence ID" value="NZ_DYUC01000102.1"/>
</dbReference>
<reference evidence="5" key="2">
    <citation type="submission" date="2021-09" db="EMBL/GenBank/DDBJ databases">
        <authorList>
            <person name="Gilroy R."/>
        </authorList>
    </citation>
    <scope>NUCLEOTIDE SEQUENCE</scope>
    <source>
        <strain evidence="5">CHK179-5677</strain>
    </source>
</reference>
<proteinExistence type="predicted"/>
<dbReference type="SUPFAM" id="SSF63520">
    <property type="entry name" value="PTS-regulatory domain, PRD"/>
    <property type="match status" value="2"/>
</dbReference>